<organism evidence="1 2">
    <name type="scientific">Imbroritus primus</name>
    <dbReference type="NCBI Taxonomy" id="3058603"/>
    <lineage>
        <taxon>Bacteria</taxon>
        <taxon>Pseudomonadati</taxon>
        <taxon>Pseudomonadota</taxon>
        <taxon>Betaproteobacteria</taxon>
        <taxon>Burkholderiales</taxon>
        <taxon>Burkholderiaceae</taxon>
        <taxon>Imbroritus</taxon>
    </lineage>
</organism>
<dbReference type="EMBL" id="AKCV02000024">
    <property type="protein sequence ID" value="TMS57354.1"/>
    <property type="molecule type" value="Genomic_DNA"/>
</dbReference>
<accession>A0ACD3SMC9</accession>
<evidence type="ECO:0000313" key="2">
    <source>
        <dbReference type="Proteomes" id="UP000004277"/>
    </source>
</evidence>
<comment type="caution">
    <text evidence="1">The sequence shown here is derived from an EMBL/GenBank/DDBJ whole genome shotgun (WGS) entry which is preliminary data.</text>
</comment>
<evidence type="ECO:0000313" key="1">
    <source>
        <dbReference type="EMBL" id="TMS57354.1"/>
    </source>
</evidence>
<protein>
    <submittedName>
        <fullName evidence="1">Uncharacterized protein</fullName>
    </submittedName>
</protein>
<proteinExistence type="predicted"/>
<sequence>MPSSATASPPAPAIAIRSPARLRRGPLMVMLALLLGMLVGLVAYRLLGAQAPRMAGTPLRQGAALLGALLLCVPALFSLVKRGGLTERPPAWFVAHALASTAGAALILFHASGGQLLSTPGVLVAMLLFLALQGTLARLFMANRFARQFGSRPLSFHNADAADLADLADLTTRRAALADLIARKRALLARLDPLASEAVFSPNLRHALRHPWLTWRYARLAGAEARLVGARRAAGVPLSLWRRVHLAVAFLFLCGMALHIVLVTFFAGYVAKGRAIYWWHLAAWGGGQ</sequence>
<dbReference type="Proteomes" id="UP000004277">
    <property type="component" value="Unassembled WGS sequence"/>
</dbReference>
<keyword evidence="2" id="KW-1185">Reference proteome</keyword>
<reference evidence="1" key="1">
    <citation type="submission" date="2019-05" db="EMBL/GenBank/DDBJ databases">
        <title>Revised genome assembly of Burkholderiaceae (previously Ralstonia) sp. PBA.</title>
        <authorList>
            <person name="Gan H.M."/>
        </authorList>
    </citation>
    <scope>NUCLEOTIDE SEQUENCE</scope>
    <source>
        <strain evidence="1">PBA</strain>
    </source>
</reference>
<name>A0ACD3SMC9_9BURK</name>
<gene>
    <name evidence="1" type="ORF">MW7_013060</name>
</gene>